<name>U1N515_9BACL</name>
<dbReference type="RefSeq" id="WP_021066193.1">
    <property type="nucleotide sequence ID" value="NZ_ATCL01000014.1"/>
</dbReference>
<feature type="transmembrane region" description="Helical" evidence="1">
    <location>
        <begin position="31"/>
        <end position="50"/>
    </location>
</feature>
<keyword evidence="1" id="KW-1133">Transmembrane helix</keyword>
<accession>U1N515</accession>
<sequence>MKNMMFLIGVVLGLGLLFGLRYEFNVIGDTGFRIAAILMLISVLIIRSTAKISFFSHS</sequence>
<comment type="caution">
    <text evidence="2">The sequence shown here is derived from an EMBL/GenBank/DDBJ whole genome shotgun (WGS) entry which is preliminary data.</text>
</comment>
<evidence type="ECO:0000313" key="2">
    <source>
        <dbReference type="EMBL" id="ERG67630.1"/>
    </source>
</evidence>
<dbReference type="PATRIC" id="fig|1345023.5.peg.1032"/>
<evidence type="ECO:0000313" key="3">
    <source>
        <dbReference type="Proteomes" id="UP000016464"/>
    </source>
</evidence>
<keyword evidence="1" id="KW-0472">Membrane</keyword>
<proteinExistence type="predicted"/>
<reference evidence="2 3" key="1">
    <citation type="journal article" date="2013" name="Genome Announc.">
        <title>Draft Genome Sequence of Exiguobacterium pavilionensis Strain RW-2, with Wide Thermal, Salinity, and pH Tolerance, Isolated from Modern Freshwater Microbialites.</title>
        <authorList>
            <person name="White R.A.III."/>
            <person name="Grassa C.J."/>
            <person name="Suttle C.A."/>
        </authorList>
    </citation>
    <scope>NUCLEOTIDE SEQUENCE [LARGE SCALE GENOMIC DNA]</scope>
    <source>
        <strain evidence="2 3">RW-2</strain>
    </source>
</reference>
<dbReference type="AlphaFoldDB" id="U1N515"/>
<keyword evidence="1" id="KW-0812">Transmembrane</keyword>
<gene>
    <name evidence="2" type="ORF">M467_10095</name>
</gene>
<keyword evidence="3" id="KW-1185">Reference proteome</keyword>
<dbReference type="EMBL" id="ATCL01000014">
    <property type="protein sequence ID" value="ERG67630.1"/>
    <property type="molecule type" value="Genomic_DNA"/>
</dbReference>
<protein>
    <submittedName>
        <fullName evidence="2">Uncharacterized protein</fullName>
    </submittedName>
</protein>
<organism evidence="2 3">
    <name type="scientific">Exiguobacterium chiriqhucha RW-2</name>
    <dbReference type="NCBI Taxonomy" id="1345023"/>
    <lineage>
        <taxon>Bacteria</taxon>
        <taxon>Bacillati</taxon>
        <taxon>Bacillota</taxon>
        <taxon>Bacilli</taxon>
        <taxon>Bacillales</taxon>
        <taxon>Bacillales Family XII. Incertae Sedis</taxon>
        <taxon>Exiguobacterium</taxon>
    </lineage>
</organism>
<evidence type="ECO:0000256" key="1">
    <source>
        <dbReference type="SAM" id="Phobius"/>
    </source>
</evidence>
<dbReference type="Proteomes" id="UP000016464">
    <property type="component" value="Unassembled WGS sequence"/>
</dbReference>